<proteinExistence type="predicted"/>
<gene>
    <name evidence="3" type="ORF">SAMN04487928_11319</name>
</gene>
<feature type="chain" id="PRO_5010344156" evidence="1">
    <location>
        <begin position="20"/>
        <end position="503"/>
    </location>
</feature>
<dbReference type="PANTHER" id="PTHR43649">
    <property type="entry name" value="ARABINOSE-BINDING PROTEIN-RELATED"/>
    <property type="match status" value="1"/>
</dbReference>
<reference evidence="4" key="1">
    <citation type="submission" date="2016-10" db="EMBL/GenBank/DDBJ databases">
        <authorList>
            <person name="Varghese N."/>
            <person name="Submissions S."/>
        </authorList>
    </citation>
    <scope>NUCLEOTIDE SEQUENCE [LARGE SCALE GENOMIC DNA]</scope>
    <source>
        <strain evidence="4">P18</strain>
    </source>
</reference>
<dbReference type="AlphaFoldDB" id="A0A1I5UJJ1"/>
<evidence type="ECO:0000313" key="4">
    <source>
        <dbReference type="Proteomes" id="UP000182624"/>
    </source>
</evidence>
<feature type="signal peptide" evidence="1">
    <location>
        <begin position="1"/>
        <end position="19"/>
    </location>
</feature>
<dbReference type="Proteomes" id="UP000182624">
    <property type="component" value="Unassembled WGS sequence"/>
</dbReference>
<keyword evidence="4" id="KW-1185">Reference proteome</keyword>
<name>A0A1I5UJJ1_9FIRM</name>
<evidence type="ECO:0000259" key="2">
    <source>
        <dbReference type="Pfam" id="PF12010"/>
    </source>
</evidence>
<dbReference type="EMBL" id="FOXO01000013">
    <property type="protein sequence ID" value="SFP95207.1"/>
    <property type="molecule type" value="Genomic_DNA"/>
</dbReference>
<dbReference type="InterPro" id="IPR022627">
    <property type="entry name" value="DUF3502"/>
</dbReference>
<organism evidence="3 4">
    <name type="scientific">Butyrivibrio proteoclasticus</name>
    <dbReference type="NCBI Taxonomy" id="43305"/>
    <lineage>
        <taxon>Bacteria</taxon>
        <taxon>Bacillati</taxon>
        <taxon>Bacillota</taxon>
        <taxon>Clostridia</taxon>
        <taxon>Lachnospirales</taxon>
        <taxon>Lachnospiraceae</taxon>
        <taxon>Butyrivibrio</taxon>
    </lineage>
</organism>
<sequence>MRINFFASLLVLGMLIVCAACGAKEIDYTQEPVIITYLTIGEKPSNGMTEEVIKELNSILEKEVNAKLDVYYVSWKDYLENYDAVLDAGNVDLDLIGTGSDWLDAWPNAIKGNFLPLSKEMLQEYCPQTYSNIKREEWEKCSYNGNIYMIPENEYTQWINHGFIYRKDLAREAGLDKVKSWSDLDKYLKYVKKAHPDMLPWDADGKTVIQTLGYLMSASKYAPIYELSTYGIWGAYTDDLKTIVSPYYTGDEFLEYAKLMKDWDESGIWRDDFRFAGDNTEEFYTGYTSVVQHHTQKYYTEIKPTMDVMIPEGETDFFWFGEENGNLMKNSILHGAMAVYRGSKNPEKALMVYDFLRNDPRCYRLINYGIEGVQYEINKDGLLEKPSGYNSDRDGIVMNFWWGRRDALEIQDSSYNWNEYYDLIDLYDRNAYSYPWDSVPFSTEDINKEIKSIVEVFDKYLPEITYGQYDVTPEEEVGIFRKELKQAGIEKVTAKLQRVLDSY</sequence>
<accession>A0A1I5UJJ1</accession>
<evidence type="ECO:0000313" key="3">
    <source>
        <dbReference type="EMBL" id="SFP95207.1"/>
    </source>
</evidence>
<dbReference type="InterPro" id="IPR050490">
    <property type="entry name" value="Bact_solute-bd_prot1"/>
</dbReference>
<dbReference type="PANTHER" id="PTHR43649:SF17">
    <property type="entry name" value="ABC TRANSPORTER SOLUTE BINDING PROTEIN-SUGAR TRANSPORT"/>
    <property type="match status" value="1"/>
</dbReference>
<dbReference type="OrthoDB" id="2636783at2"/>
<evidence type="ECO:0000256" key="1">
    <source>
        <dbReference type="SAM" id="SignalP"/>
    </source>
</evidence>
<feature type="domain" description="DUF3502" evidence="2">
    <location>
        <begin position="441"/>
        <end position="503"/>
    </location>
</feature>
<dbReference type="SUPFAM" id="SSF53850">
    <property type="entry name" value="Periplasmic binding protein-like II"/>
    <property type="match status" value="1"/>
</dbReference>
<protein>
    <submittedName>
        <fullName evidence="3">Extracellular solute-binding protein</fullName>
    </submittedName>
</protein>
<dbReference type="Pfam" id="PF12010">
    <property type="entry name" value="DUF3502"/>
    <property type="match status" value="1"/>
</dbReference>
<keyword evidence="1" id="KW-0732">Signal</keyword>
<dbReference type="InterPro" id="IPR006059">
    <property type="entry name" value="SBP"/>
</dbReference>
<dbReference type="Pfam" id="PF01547">
    <property type="entry name" value="SBP_bac_1"/>
    <property type="match status" value="1"/>
</dbReference>
<dbReference type="Gene3D" id="3.40.190.10">
    <property type="entry name" value="Periplasmic binding protein-like II"/>
    <property type="match status" value="1"/>
</dbReference>